<evidence type="ECO:0000256" key="2">
    <source>
        <dbReference type="ARBA" id="ARBA00022679"/>
    </source>
</evidence>
<name>A0A849C5L4_9ACTN</name>
<dbReference type="SUPFAM" id="SSF48013">
    <property type="entry name" value="NusB-like"/>
    <property type="match status" value="1"/>
</dbReference>
<reference evidence="8 9" key="1">
    <citation type="submission" date="2020-05" db="EMBL/GenBank/DDBJ databases">
        <title>MicrobeNet Type strains.</title>
        <authorList>
            <person name="Nicholson A.C."/>
        </authorList>
    </citation>
    <scope>NUCLEOTIDE SEQUENCE [LARGE SCALE GENOMIC DNA]</scope>
    <source>
        <strain evidence="8 9">JCM 14547</strain>
    </source>
</reference>
<dbReference type="GO" id="GO:0003723">
    <property type="term" value="F:RNA binding"/>
    <property type="evidence" value="ECO:0007669"/>
    <property type="project" value="UniProtKB-UniRule"/>
</dbReference>
<feature type="binding site" evidence="5">
    <location>
        <begin position="300"/>
        <end position="306"/>
    </location>
    <ligand>
        <name>S-adenosyl-L-methionine</name>
        <dbReference type="ChEBI" id="CHEBI:59789"/>
    </ligand>
</feature>
<evidence type="ECO:0000313" key="9">
    <source>
        <dbReference type="Proteomes" id="UP000555552"/>
    </source>
</evidence>
<accession>A0A849C5L4</accession>
<protein>
    <recommendedName>
        <fullName evidence="7">SAM-dependent MTase RsmB/NOP-type domain-containing protein</fullName>
    </recommendedName>
</protein>
<keyword evidence="3 5" id="KW-0949">S-adenosyl-L-methionine</keyword>
<dbReference type="Pfam" id="PF01189">
    <property type="entry name" value="Methyltr_RsmB-F"/>
    <property type="match status" value="1"/>
</dbReference>
<keyword evidence="2 5" id="KW-0808">Transferase</keyword>
<dbReference type="InterPro" id="IPR035926">
    <property type="entry name" value="NusB-like_sf"/>
</dbReference>
<feature type="compositionally biased region" description="Polar residues" evidence="6">
    <location>
        <begin position="18"/>
        <end position="27"/>
    </location>
</feature>
<evidence type="ECO:0000313" key="8">
    <source>
        <dbReference type="EMBL" id="NNH24878.1"/>
    </source>
</evidence>
<dbReference type="InterPro" id="IPR029063">
    <property type="entry name" value="SAM-dependent_MTases_sf"/>
</dbReference>
<feature type="non-terminal residue" evidence="8">
    <location>
        <position position="1"/>
    </location>
</feature>
<evidence type="ECO:0000259" key="7">
    <source>
        <dbReference type="PROSITE" id="PS51686"/>
    </source>
</evidence>
<evidence type="ECO:0000256" key="1">
    <source>
        <dbReference type="ARBA" id="ARBA00022603"/>
    </source>
</evidence>
<feature type="region of interest" description="Disordered" evidence="6">
    <location>
        <begin position="1"/>
        <end position="33"/>
    </location>
</feature>
<dbReference type="GO" id="GO:0006355">
    <property type="term" value="P:regulation of DNA-templated transcription"/>
    <property type="evidence" value="ECO:0007669"/>
    <property type="project" value="InterPro"/>
</dbReference>
<evidence type="ECO:0000256" key="6">
    <source>
        <dbReference type="SAM" id="MobiDB-lite"/>
    </source>
</evidence>
<feature type="domain" description="SAM-dependent MTase RsmB/NOP-type" evidence="7">
    <location>
        <begin position="207"/>
        <end position="338"/>
    </location>
</feature>
<comment type="caution">
    <text evidence="5">Lacks conserved residue(s) required for the propagation of feature annotation.</text>
</comment>
<dbReference type="InterPro" id="IPR001678">
    <property type="entry name" value="MeTrfase_RsmB-F_NOP2_dom"/>
</dbReference>
<dbReference type="Gene3D" id="3.40.50.150">
    <property type="entry name" value="Vaccinia Virus protein VP39"/>
    <property type="match status" value="1"/>
</dbReference>
<dbReference type="GO" id="GO:0001510">
    <property type="term" value="P:RNA methylation"/>
    <property type="evidence" value="ECO:0007669"/>
    <property type="project" value="InterPro"/>
</dbReference>
<dbReference type="Pfam" id="PF01029">
    <property type="entry name" value="NusB"/>
    <property type="match status" value="1"/>
</dbReference>
<dbReference type="PANTHER" id="PTHR22807">
    <property type="entry name" value="NOP2 YEAST -RELATED NOL1/NOP2/FMU SUN DOMAIN-CONTAINING"/>
    <property type="match status" value="1"/>
</dbReference>
<gene>
    <name evidence="8" type="ORF">HLB09_17630</name>
</gene>
<proteinExistence type="inferred from homology"/>
<dbReference type="PANTHER" id="PTHR22807:SF53">
    <property type="entry name" value="RIBOSOMAL RNA SMALL SUBUNIT METHYLTRANSFERASE B-RELATED"/>
    <property type="match status" value="1"/>
</dbReference>
<comment type="similarity">
    <text evidence="5">Belongs to the class I-like SAM-binding methyltransferase superfamily. RsmB/NOP family.</text>
</comment>
<dbReference type="InterPro" id="IPR006027">
    <property type="entry name" value="NusB_RsmB_TIM44"/>
</dbReference>
<evidence type="ECO:0000256" key="3">
    <source>
        <dbReference type="ARBA" id="ARBA00022691"/>
    </source>
</evidence>
<evidence type="ECO:0000256" key="4">
    <source>
        <dbReference type="ARBA" id="ARBA00022884"/>
    </source>
</evidence>
<dbReference type="EMBL" id="JABEMA010000574">
    <property type="protein sequence ID" value="NNH24878.1"/>
    <property type="molecule type" value="Genomic_DNA"/>
</dbReference>
<dbReference type="InterPro" id="IPR023267">
    <property type="entry name" value="RCMT"/>
</dbReference>
<sequence length="338" mass="35335">GGRGGGAGRRSGPDRQRWSTQKPSQRSRGGGPAREVAFDVLTAVREEDAYANLVLPALLRKHRLDAREASLATELAYGTLRGRGLYDAVLAACTDRALAQVDPPLLDALRLGVHQLLATRVPPHAAVSQTVGLVRTRVGPGAGGFANAVLRRVAEHDRDAWAGRVAPEDGDPTERLAVLHSHPAWVVRALREALVTHGRDVGELEALLRADNAAPEVVLAARPGLSTPEELVAAAGAAVLRTTSGAWSPQAVRLEEGDPGALAPVRDGRARVQDEGSQLVALALAAAPLEGRDERWLDLCAGPGGKAALLSAAGAARGARLTAVEVSEHRARLVAQAL</sequence>
<dbReference type="RefSeq" id="WP_281359519.1">
    <property type="nucleotide sequence ID" value="NZ_JABEMA010000574.1"/>
</dbReference>
<keyword evidence="9" id="KW-1185">Reference proteome</keyword>
<dbReference type="PROSITE" id="PS51686">
    <property type="entry name" value="SAM_MT_RSMB_NOP"/>
    <property type="match status" value="1"/>
</dbReference>
<keyword evidence="1 5" id="KW-0489">Methyltransferase</keyword>
<keyword evidence="4 5" id="KW-0694">RNA-binding</keyword>
<feature type="non-terminal residue" evidence="8">
    <location>
        <position position="338"/>
    </location>
</feature>
<dbReference type="AlphaFoldDB" id="A0A849C5L4"/>
<dbReference type="Gene3D" id="1.10.940.10">
    <property type="entry name" value="NusB-like"/>
    <property type="match status" value="1"/>
</dbReference>
<dbReference type="Proteomes" id="UP000555552">
    <property type="component" value="Unassembled WGS sequence"/>
</dbReference>
<dbReference type="GO" id="GO:0008173">
    <property type="term" value="F:RNA methyltransferase activity"/>
    <property type="evidence" value="ECO:0007669"/>
    <property type="project" value="InterPro"/>
</dbReference>
<evidence type="ECO:0000256" key="5">
    <source>
        <dbReference type="PROSITE-ProRule" id="PRU01023"/>
    </source>
</evidence>
<dbReference type="InterPro" id="IPR049560">
    <property type="entry name" value="MeTrfase_RsmB-F_NOP2_cat"/>
</dbReference>
<organism evidence="8 9">
    <name type="scientific">Pseudokineococcus marinus</name>
    <dbReference type="NCBI Taxonomy" id="351215"/>
    <lineage>
        <taxon>Bacteria</taxon>
        <taxon>Bacillati</taxon>
        <taxon>Actinomycetota</taxon>
        <taxon>Actinomycetes</taxon>
        <taxon>Kineosporiales</taxon>
        <taxon>Kineosporiaceae</taxon>
        <taxon>Pseudokineococcus</taxon>
    </lineage>
</organism>
<feature type="binding site" evidence="5">
    <location>
        <position position="325"/>
    </location>
    <ligand>
        <name>S-adenosyl-L-methionine</name>
        <dbReference type="ChEBI" id="CHEBI:59789"/>
    </ligand>
</feature>
<dbReference type="SUPFAM" id="SSF53335">
    <property type="entry name" value="S-adenosyl-L-methionine-dependent methyltransferases"/>
    <property type="match status" value="1"/>
</dbReference>
<comment type="caution">
    <text evidence="8">The sequence shown here is derived from an EMBL/GenBank/DDBJ whole genome shotgun (WGS) entry which is preliminary data.</text>
</comment>